<evidence type="ECO:0000313" key="2">
    <source>
        <dbReference type="EMBL" id="KAL3882546.1"/>
    </source>
</evidence>
<accession>A0ABD3X8H5</accession>
<organism evidence="2 3">
    <name type="scientific">Sinanodonta woodiana</name>
    <name type="common">Chinese pond mussel</name>
    <name type="synonym">Anodonta woodiana</name>
    <dbReference type="NCBI Taxonomy" id="1069815"/>
    <lineage>
        <taxon>Eukaryota</taxon>
        <taxon>Metazoa</taxon>
        <taxon>Spiralia</taxon>
        <taxon>Lophotrochozoa</taxon>
        <taxon>Mollusca</taxon>
        <taxon>Bivalvia</taxon>
        <taxon>Autobranchia</taxon>
        <taxon>Heteroconchia</taxon>
        <taxon>Palaeoheterodonta</taxon>
        <taxon>Unionida</taxon>
        <taxon>Unionoidea</taxon>
        <taxon>Unionidae</taxon>
        <taxon>Unioninae</taxon>
        <taxon>Sinanodonta</taxon>
    </lineage>
</organism>
<sequence length="315" mass="36245">MGSRFIYWQTVPSHTLGSAISVLVSRLKWCRLNSTIRSTQVGYRSVPLGKLGRNAVEPHALVTMSRKGKSSKSENVFSKFLQRLCFPFRTKKTRHSTGQYKPHVPQCCKNFKGLEPNTYEEVLEHEGLLASHTESPVLNICLGFENSDFESGKESLEEIYEKSSFWKPLMESSAIKSALAQRPSGTEPMIDDIPASFWLECMEPTLSTLVSLQNMKRRRLNISKARQSPPSSNIDSRIRHGDQEEVWQVGPPRLHTTRRLGIYGFLFPRNQPNVDRYFYDNARDLGVPYHNPHRLRNRRRHGPEETDPKRNIFCL</sequence>
<reference evidence="2 3" key="1">
    <citation type="submission" date="2024-11" db="EMBL/GenBank/DDBJ databases">
        <title>Chromosome-level genome assembly of the freshwater bivalve Anodonta woodiana.</title>
        <authorList>
            <person name="Chen X."/>
        </authorList>
    </citation>
    <scope>NUCLEOTIDE SEQUENCE [LARGE SCALE GENOMIC DNA]</scope>
    <source>
        <strain evidence="2">MN2024</strain>
        <tissue evidence="2">Gills</tissue>
    </source>
</reference>
<gene>
    <name evidence="2" type="ORF">ACJMK2_028882</name>
</gene>
<dbReference type="EMBL" id="JBJQND010000003">
    <property type="protein sequence ID" value="KAL3882546.1"/>
    <property type="molecule type" value="Genomic_DNA"/>
</dbReference>
<dbReference type="AlphaFoldDB" id="A0ABD3X8H5"/>
<evidence type="ECO:0000313" key="3">
    <source>
        <dbReference type="Proteomes" id="UP001634394"/>
    </source>
</evidence>
<name>A0ABD3X8H5_SINWO</name>
<feature type="compositionally biased region" description="Basic residues" evidence="1">
    <location>
        <begin position="291"/>
        <end position="301"/>
    </location>
</feature>
<evidence type="ECO:0000256" key="1">
    <source>
        <dbReference type="SAM" id="MobiDB-lite"/>
    </source>
</evidence>
<protein>
    <submittedName>
        <fullName evidence="2">Uncharacterized protein</fullName>
    </submittedName>
</protein>
<feature type="region of interest" description="Disordered" evidence="1">
    <location>
        <begin position="290"/>
        <end position="315"/>
    </location>
</feature>
<feature type="compositionally biased region" description="Basic and acidic residues" evidence="1">
    <location>
        <begin position="302"/>
        <end position="315"/>
    </location>
</feature>
<proteinExistence type="predicted"/>
<dbReference type="Proteomes" id="UP001634394">
    <property type="component" value="Unassembled WGS sequence"/>
</dbReference>
<comment type="caution">
    <text evidence="2">The sequence shown here is derived from an EMBL/GenBank/DDBJ whole genome shotgun (WGS) entry which is preliminary data.</text>
</comment>
<keyword evidence="3" id="KW-1185">Reference proteome</keyword>